<keyword evidence="6" id="KW-0472">Membrane</keyword>
<evidence type="ECO:0000256" key="5">
    <source>
        <dbReference type="SAM" id="MobiDB-lite"/>
    </source>
</evidence>
<gene>
    <name evidence="9" type="ORF">PEGY_LOCUS1752</name>
</gene>
<dbReference type="GO" id="GO:0030170">
    <property type="term" value="F:pyridoxal phosphate binding"/>
    <property type="evidence" value="ECO:0007669"/>
    <property type="project" value="InterPro"/>
</dbReference>
<feature type="region of interest" description="Disordered" evidence="5">
    <location>
        <begin position="590"/>
        <end position="610"/>
    </location>
</feature>
<feature type="transmembrane region" description="Helical" evidence="6">
    <location>
        <begin position="192"/>
        <end position="212"/>
    </location>
</feature>
<evidence type="ECO:0000256" key="6">
    <source>
        <dbReference type="SAM" id="Phobius"/>
    </source>
</evidence>
<feature type="region of interest" description="Disordered" evidence="5">
    <location>
        <begin position="784"/>
        <end position="807"/>
    </location>
</feature>
<dbReference type="Proteomes" id="UP001154252">
    <property type="component" value="Unassembled WGS sequence"/>
</dbReference>
<comment type="caution">
    <text evidence="9">The sequence shown here is derived from an EMBL/GenBank/DDBJ whole genome shotgun (WGS) entry which is preliminary data.</text>
</comment>
<evidence type="ECO:0000256" key="4">
    <source>
        <dbReference type="PROSITE-ProRule" id="PRU00508"/>
    </source>
</evidence>
<reference evidence="9" key="1">
    <citation type="submission" date="2021-07" db="EMBL/GenBank/DDBJ databases">
        <authorList>
            <person name="Branca A.L. A."/>
        </authorList>
    </citation>
    <scope>NUCLEOTIDE SEQUENCE</scope>
</reference>
<dbReference type="InterPro" id="IPR011037">
    <property type="entry name" value="Pyrv_Knase-like_insert_dom_sf"/>
</dbReference>
<dbReference type="InterPro" id="IPR005303">
    <property type="entry name" value="MOCOS_middle"/>
</dbReference>
<dbReference type="PANTHER" id="PTHR13513:SF9">
    <property type="entry name" value="E3 UBIQUITIN-PROTEIN LIGASE UBR7-RELATED"/>
    <property type="match status" value="1"/>
</dbReference>
<feature type="compositionally biased region" description="Basic and acidic residues" evidence="5">
    <location>
        <begin position="667"/>
        <end position="709"/>
    </location>
</feature>
<keyword evidence="1" id="KW-0479">Metal-binding</keyword>
<dbReference type="InterPro" id="IPR040204">
    <property type="entry name" value="UBR7"/>
</dbReference>
<protein>
    <recommendedName>
        <fullName evidence="11">UBR-type domain-containing protein</fullName>
    </recommendedName>
</protein>
<dbReference type="InterPro" id="IPR005302">
    <property type="entry name" value="MoCF_Sase_C"/>
</dbReference>
<feature type="region of interest" description="Disordered" evidence="5">
    <location>
        <begin position="662"/>
        <end position="747"/>
    </location>
</feature>
<dbReference type="AlphaFoldDB" id="A0A9W4P0T6"/>
<dbReference type="InterPro" id="IPR047506">
    <property type="entry name" value="UBR7-like_UBR-box"/>
</dbReference>
<dbReference type="Pfam" id="PF03473">
    <property type="entry name" value="MOSC"/>
    <property type="match status" value="1"/>
</dbReference>
<evidence type="ECO:0000256" key="3">
    <source>
        <dbReference type="ARBA" id="ARBA00022833"/>
    </source>
</evidence>
<dbReference type="PROSITE" id="PS51340">
    <property type="entry name" value="MOSC"/>
    <property type="match status" value="1"/>
</dbReference>
<evidence type="ECO:0000313" key="9">
    <source>
        <dbReference type="EMBL" id="CAG8888716.1"/>
    </source>
</evidence>
<name>A0A9W4P0T6_9EURO</name>
<evidence type="ECO:0000256" key="2">
    <source>
        <dbReference type="ARBA" id="ARBA00022771"/>
    </source>
</evidence>
<dbReference type="CDD" id="cd19677">
    <property type="entry name" value="UBR-box_UBR7"/>
    <property type="match status" value="1"/>
</dbReference>
<dbReference type="Pfam" id="PF03476">
    <property type="entry name" value="MOSC_N"/>
    <property type="match status" value="1"/>
</dbReference>
<keyword evidence="6" id="KW-1133">Transmembrane helix</keyword>
<dbReference type="SUPFAM" id="SSF50800">
    <property type="entry name" value="PK beta-barrel domain-like"/>
    <property type="match status" value="1"/>
</dbReference>
<feature type="zinc finger region" description="UBR-type" evidence="4">
    <location>
        <begin position="433"/>
        <end position="511"/>
    </location>
</feature>
<dbReference type="Pfam" id="PF02207">
    <property type="entry name" value="zf-UBR"/>
    <property type="match status" value="1"/>
</dbReference>
<feature type="compositionally biased region" description="Basic and acidic residues" evidence="5">
    <location>
        <begin position="719"/>
        <end position="732"/>
    </location>
</feature>
<keyword evidence="10" id="KW-1185">Reference proteome</keyword>
<dbReference type="EMBL" id="CAJVRC010000839">
    <property type="protein sequence ID" value="CAG8888716.1"/>
    <property type="molecule type" value="Genomic_DNA"/>
</dbReference>
<feature type="domain" description="UBR-type" evidence="7">
    <location>
        <begin position="433"/>
        <end position="511"/>
    </location>
</feature>
<feature type="transmembrane region" description="Helical" evidence="6">
    <location>
        <begin position="163"/>
        <end position="185"/>
    </location>
</feature>
<sequence length="901" mass="99178">MGVLHIQQLYTYPIKSLRGISLPTITATSTGFLHDRQFMLWDVTKSETMHIGLRPAMCLFITKFDSPREPNAVEVTYGLEHTYDKPGEPVDNSSLSVPLRPDPSGLEKMEITMHKSCTLAYDMGEPYNEWFTKRFGYAVKLLYIGENRRKVLGNLPPKQVSKVFLPCFPTATGLAFVLLGVYLALSLKSMPTLSTLALGLPILCSLICFLAAKRSQASACHGITFADLAPFLVISATSHQNVQARLPDDEILDITKFRPNVVVAGAAEPFEEDFWSELQIGEDIRMELTQNCARCSSLNVDYATGKIAPGEAGKVLKILSKYRRVDPGTKWSPVFGRYGFLLGTKSTFDVATMTEGDEIRILKRNQERTVMVATIKTINLPKMEAPHSAVAQLTEDAHSESMGSQNSQTAEEFIESQLQLEADAREALPYAFDSCTYDLGPLRQVLFACLTCNPPPTDSNESYTAAAVCYSCSIACHGEHTLVELFNKRNFVCDCGTTRLPSSSCCTLREDPATGKKGVHSQEAAAGNRYNHNFRNQFCGCGEQYDAYSEKGTMYQCLGLGTVETGGCGEDWWHPECLIGLSRDWNKAAPKANGLGGGDATNETSVEDEEDMLPPGFPAEDDFDHLICFKCIDSNPWIKPYAGTPGFLPPVFREGGLKKTSNVTKHLSAEPKEIEHKDQEKTAHSKKRKADDEGHTGGEPVTKRTKEEEASVEGQPSKVMKEEEPTKEENDTPTKPSAPKHTELPKSTPMESFSLFALEDFHGQLCRCADCFPKLVPHPQLREEEDTYEPPMSDDGQADGAASVGTGSIYDRGEAALNNMDRVRAIEGAMAYNHLRDKLKVFLQPFAESGQAVSADDIKGYFEALRGDEQGIKDAANHASTVGGDSKDDTSGDKRHEQNGY</sequence>
<evidence type="ECO:0000259" key="7">
    <source>
        <dbReference type="PROSITE" id="PS51157"/>
    </source>
</evidence>
<evidence type="ECO:0000256" key="1">
    <source>
        <dbReference type="ARBA" id="ARBA00022723"/>
    </source>
</evidence>
<feature type="domain" description="MOSC" evidence="8">
    <location>
        <begin position="190"/>
        <end position="362"/>
    </location>
</feature>
<feature type="region of interest" description="Disordered" evidence="5">
    <location>
        <begin position="872"/>
        <end position="901"/>
    </location>
</feature>
<dbReference type="PROSITE" id="PS51157">
    <property type="entry name" value="ZF_UBR"/>
    <property type="match status" value="1"/>
</dbReference>
<accession>A0A9W4P0T6</accession>
<dbReference type="SMART" id="SM00396">
    <property type="entry name" value="ZnF_UBR1"/>
    <property type="match status" value="1"/>
</dbReference>
<dbReference type="GO" id="GO:0005737">
    <property type="term" value="C:cytoplasm"/>
    <property type="evidence" value="ECO:0007669"/>
    <property type="project" value="TreeGrafter"/>
</dbReference>
<dbReference type="GO" id="GO:0061630">
    <property type="term" value="F:ubiquitin protein ligase activity"/>
    <property type="evidence" value="ECO:0007669"/>
    <property type="project" value="InterPro"/>
</dbReference>
<proteinExistence type="predicted"/>
<evidence type="ECO:0000313" key="10">
    <source>
        <dbReference type="Proteomes" id="UP001154252"/>
    </source>
</evidence>
<dbReference type="PANTHER" id="PTHR13513">
    <property type="entry name" value="E3 UBIQUITIN-PROTEIN LIGASE UBR7"/>
    <property type="match status" value="1"/>
</dbReference>
<keyword evidence="6" id="KW-0812">Transmembrane</keyword>
<keyword evidence="2" id="KW-0863">Zinc-finger</keyword>
<dbReference type="OrthoDB" id="10262564at2759"/>
<dbReference type="InterPro" id="IPR003126">
    <property type="entry name" value="Znf_UBR"/>
</dbReference>
<dbReference type="SUPFAM" id="SSF141673">
    <property type="entry name" value="MOSC N-terminal domain-like"/>
    <property type="match status" value="1"/>
</dbReference>
<keyword evidence="3" id="KW-0862">Zinc</keyword>
<feature type="compositionally biased region" description="Basic and acidic residues" evidence="5">
    <location>
        <begin position="885"/>
        <end position="901"/>
    </location>
</feature>
<evidence type="ECO:0000259" key="8">
    <source>
        <dbReference type="PROSITE" id="PS51340"/>
    </source>
</evidence>
<organism evidence="9 10">
    <name type="scientific">Penicillium egyptiacum</name>
    <dbReference type="NCBI Taxonomy" id="1303716"/>
    <lineage>
        <taxon>Eukaryota</taxon>
        <taxon>Fungi</taxon>
        <taxon>Dikarya</taxon>
        <taxon>Ascomycota</taxon>
        <taxon>Pezizomycotina</taxon>
        <taxon>Eurotiomycetes</taxon>
        <taxon>Eurotiomycetidae</taxon>
        <taxon>Eurotiales</taxon>
        <taxon>Aspergillaceae</taxon>
        <taxon>Penicillium</taxon>
    </lineage>
</organism>
<dbReference type="GO" id="GO:0008270">
    <property type="term" value="F:zinc ion binding"/>
    <property type="evidence" value="ECO:0007669"/>
    <property type="project" value="UniProtKB-KW"/>
</dbReference>
<dbReference type="GO" id="GO:0030151">
    <property type="term" value="F:molybdenum ion binding"/>
    <property type="evidence" value="ECO:0007669"/>
    <property type="project" value="InterPro"/>
</dbReference>
<evidence type="ECO:0008006" key="11">
    <source>
        <dbReference type="Google" id="ProtNLM"/>
    </source>
</evidence>